<evidence type="ECO:0000313" key="2">
    <source>
        <dbReference type="EMBL" id="MCS3919474.1"/>
    </source>
</evidence>
<dbReference type="InterPro" id="IPR009057">
    <property type="entry name" value="Homeodomain-like_sf"/>
</dbReference>
<dbReference type="PANTHER" id="PTHR34849:SF1">
    <property type="entry name" value="SLR0770 PROTEIN"/>
    <property type="match status" value="1"/>
</dbReference>
<dbReference type="PANTHER" id="PTHR34849">
    <property type="entry name" value="SSL5025 PROTEIN"/>
    <property type="match status" value="1"/>
</dbReference>
<evidence type="ECO:0000256" key="1">
    <source>
        <dbReference type="SAM" id="Coils"/>
    </source>
</evidence>
<comment type="caution">
    <text evidence="2">The sequence shown here is derived from an EMBL/GenBank/DDBJ whole genome shotgun (WGS) entry which is preliminary data.</text>
</comment>
<dbReference type="SUPFAM" id="SSF46689">
    <property type="entry name" value="Homeodomain-like"/>
    <property type="match status" value="1"/>
</dbReference>
<dbReference type="Gene3D" id="1.10.10.10">
    <property type="entry name" value="Winged helix-like DNA-binding domain superfamily/Winged helix DNA-binding domain"/>
    <property type="match status" value="1"/>
</dbReference>
<dbReference type="EMBL" id="JANUCP010000003">
    <property type="protein sequence ID" value="MCS3919474.1"/>
    <property type="molecule type" value="Genomic_DNA"/>
</dbReference>
<dbReference type="Pfam" id="PF04255">
    <property type="entry name" value="DUF433"/>
    <property type="match status" value="1"/>
</dbReference>
<protein>
    <submittedName>
        <fullName evidence="2">Uncharacterized protein (DUF433 family)</fullName>
    </submittedName>
</protein>
<feature type="coiled-coil region" evidence="1">
    <location>
        <begin position="59"/>
        <end position="86"/>
    </location>
</feature>
<sequence length="102" mass="11664">MTKTEMAHIWLDEKGTAWIDDTGVKVIEVVRDHIVGGLSPLEIHCEFPDLSLAQIHAALAYYYDHKEELDAELAEWEQEVEALRKQARETPVHQKLKAMGLI</sequence>
<gene>
    <name evidence="2" type="ORF">M2350_001887</name>
</gene>
<dbReference type="RefSeq" id="WP_259095918.1">
    <property type="nucleotide sequence ID" value="NZ_CP130454.1"/>
</dbReference>
<organism evidence="2 3">
    <name type="scientific">Candidatus Fervidibacter sacchari</name>
    <dbReference type="NCBI Taxonomy" id="1448929"/>
    <lineage>
        <taxon>Bacteria</taxon>
        <taxon>Candidatus Fervidibacterota</taxon>
        <taxon>Candidatus Fervidibacter</taxon>
    </lineage>
</organism>
<keyword evidence="3" id="KW-1185">Reference proteome</keyword>
<keyword evidence="1" id="KW-0175">Coiled coil</keyword>
<dbReference type="Proteomes" id="UP001204798">
    <property type="component" value="Unassembled WGS sequence"/>
</dbReference>
<accession>A0ABT2ENE6</accession>
<evidence type="ECO:0000313" key="3">
    <source>
        <dbReference type="Proteomes" id="UP001204798"/>
    </source>
</evidence>
<dbReference type="InterPro" id="IPR007367">
    <property type="entry name" value="DUF433"/>
</dbReference>
<dbReference type="InterPro" id="IPR036388">
    <property type="entry name" value="WH-like_DNA-bd_sf"/>
</dbReference>
<reference evidence="2 3" key="1">
    <citation type="submission" date="2022-08" db="EMBL/GenBank/DDBJ databases">
        <title>Bacterial and archaeal communities from various locations to study Microbial Dark Matter (Phase II).</title>
        <authorList>
            <person name="Stepanauskas R."/>
        </authorList>
    </citation>
    <scope>NUCLEOTIDE SEQUENCE [LARGE SCALE GENOMIC DNA]</scope>
    <source>
        <strain evidence="2 3">PD1</strain>
    </source>
</reference>
<name>A0ABT2ENE6_9BACT</name>
<proteinExistence type="predicted"/>